<feature type="transmembrane region" description="Helical" evidence="1">
    <location>
        <begin position="40"/>
        <end position="66"/>
    </location>
</feature>
<reference evidence="3 4" key="1">
    <citation type="submission" date="2020-06" db="EMBL/GenBank/DDBJ databases">
        <title>Description of novel acetic acid bacteria.</title>
        <authorList>
            <person name="Sombolestani A."/>
        </authorList>
    </citation>
    <scope>NUCLEOTIDE SEQUENCE [LARGE SCALE GENOMIC DNA]</scope>
    <source>
        <strain evidence="3 4">LMG 26838</strain>
    </source>
</reference>
<keyword evidence="1" id="KW-1133">Transmembrane helix</keyword>
<gene>
    <name evidence="3" type="ORF">HUK83_14810</name>
</gene>
<keyword evidence="1" id="KW-0472">Membrane</keyword>
<dbReference type="PANTHER" id="PTHR33371:SF4">
    <property type="entry name" value="INTERMEMBRANE PHOSPHOLIPID TRANSPORT SYSTEM BINDING PROTEIN MLAD"/>
    <property type="match status" value="1"/>
</dbReference>
<feature type="domain" description="Mce/MlaD" evidence="2">
    <location>
        <begin position="81"/>
        <end position="150"/>
    </location>
</feature>
<dbReference type="AlphaFoldDB" id="A0A850P0K5"/>
<dbReference type="PANTHER" id="PTHR33371">
    <property type="entry name" value="INTERMEMBRANE PHOSPHOLIPID TRANSPORT SYSTEM BINDING PROTEIN MLAD-RELATED"/>
    <property type="match status" value="1"/>
</dbReference>
<evidence type="ECO:0000313" key="4">
    <source>
        <dbReference type="Proteomes" id="UP000565205"/>
    </source>
</evidence>
<evidence type="ECO:0000259" key="2">
    <source>
        <dbReference type="Pfam" id="PF02470"/>
    </source>
</evidence>
<dbReference type="InterPro" id="IPR052336">
    <property type="entry name" value="MlaD_Phospholipid_Transporter"/>
</dbReference>
<sequence>MTPERPPELQAERARDTVAAEAIAGHRSGRLTRRRYTDEWVGLLVLAAIGVFAAAAIEAGILHNWLQPPGRLHILLPQTGVGGLSPGADVEVFGIHAGTVRHVRLNPDGETWAEAEIDPQAEPFIRRDSAATIKLRYAVAGAAYVSLSRGKGEPMDWHYAVVKATTDPNPVDMITATIADIRTHVLPILDNAQAMTASLKAVAADLQQGRGSAGKLLTDDTLIRQAEATVTKLQDTIAKLQPQIGSVLDHANRTMSNVQSASRDLKAATPQLPAITRNARDATAELPALLLQAQATTHDLQGLIT</sequence>
<comment type="caution">
    <text evidence="3">The sequence shown here is derived from an EMBL/GenBank/DDBJ whole genome shotgun (WGS) entry which is preliminary data.</text>
</comment>
<dbReference type="Proteomes" id="UP000565205">
    <property type="component" value="Unassembled WGS sequence"/>
</dbReference>
<name>A0A850P0K5_9PROT</name>
<dbReference type="EMBL" id="JABXXQ010000426">
    <property type="protein sequence ID" value="NVN31597.1"/>
    <property type="molecule type" value="Genomic_DNA"/>
</dbReference>
<evidence type="ECO:0000313" key="3">
    <source>
        <dbReference type="EMBL" id="NVN31597.1"/>
    </source>
</evidence>
<dbReference type="InterPro" id="IPR003399">
    <property type="entry name" value="Mce/MlaD"/>
</dbReference>
<organism evidence="3 4">
    <name type="scientific">Endobacter medicaginis</name>
    <dbReference type="NCBI Taxonomy" id="1181271"/>
    <lineage>
        <taxon>Bacteria</taxon>
        <taxon>Pseudomonadati</taxon>
        <taxon>Pseudomonadota</taxon>
        <taxon>Alphaproteobacteria</taxon>
        <taxon>Acetobacterales</taxon>
        <taxon>Acetobacteraceae</taxon>
        <taxon>Endobacter</taxon>
    </lineage>
</organism>
<protein>
    <submittedName>
        <fullName evidence="3">MCE family protein</fullName>
    </submittedName>
</protein>
<keyword evidence="1" id="KW-0812">Transmembrane</keyword>
<proteinExistence type="predicted"/>
<dbReference type="Pfam" id="PF02470">
    <property type="entry name" value="MlaD"/>
    <property type="match status" value="1"/>
</dbReference>
<accession>A0A850P0K5</accession>
<dbReference type="RefSeq" id="WP_176626020.1">
    <property type="nucleotide sequence ID" value="NZ_JABXXQ010000426.1"/>
</dbReference>
<feature type="non-terminal residue" evidence="3">
    <location>
        <position position="305"/>
    </location>
</feature>
<evidence type="ECO:0000256" key="1">
    <source>
        <dbReference type="SAM" id="Phobius"/>
    </source>
</evidence>